<evidence type="ECO:0000313" key="3">
    <source>
        <dbReference type="EMBL" id="KAK4501240.1"/>
    </source>
</evidence>
<organism evidence="3 4">
    <name type="scientific">Zasmidium cellare</name>
    <name type="common">Wine cellar mold</name>
    <name type="synonym">Racodium cellare</name>
    <dbReference type="NCBI Taxonomy" id="395010"/>
    <lineage>
        <taxon>Eukaryota</taxon>
        <taxon>Fungi</taxon>
        <taxon>Dikarya</taxon>
        <taxon>Ascomycota</taxon>
        <taxon>Pezizomycotina</taxon>
        <taxon>Dothideomycetes</taxon>
        <taxon>Dothideomycetidae</taxon>
        <taxon>Mycosphaerellales</taxon>
        <taxon>Mycosphaerellaceae</taxon>
        <taxon>Zasmidium</taxon>
    </lineage>
</organism>
<keyword evidence="4" id="KW-1185">Reference proteome</keyword>
<comment type="caution">
    <text evidence="3">The sequence shown here is derived from an EMBL/GenBank/DDBJ whole genome shotgun (WGS) entry which is preliminary data.</text>
</comment>
<dbReference type="Pfam" id="PF00903">
    <property type="entry name" value="Glyoxalase"/>
    <property type="match status" value="1"/>
</dbReference>
<dbReference type="Gene3D" id="3.10.180.10">
    <property type="entry name" value="2,3-Dihydroxybiphenyl 1,2-Dioxygenase, domain 1"/>
    <property type="match status" value="1"/>
</dbReference>
<protein>
    <recommendedName>
        <fullName evidence="2">VOC domain-containing protein</fullName>
    </recommendedName>
</protein>
<dbReference type="InterPro" id="IPR004360">
    <property type="entry name" value="Glyas_Fos-R_dOase_dom"/>
</dbReference>
<evidence type="ECO:0000256" key="1">
    <source>
        <dbReference type="SAM" id="MobiDB-lite"/>
    </source>
</evidence>
<dbReference type="SUPFAM" id="SSF54593">
    <property type="entry name" value="Glyoxalase/Bleomycin resistance protein/Dihydroxybiphenyl dioxygenase"/>
    <property type="match status" value="1"/>
</dbReference>
<gene>
    <name evidence="3" type="ORF">PRZ48_007047</name>
</gene>
<reference evidence="3 4" key="1">
    <citation type="journal article" date="2023" name="G3 (Bethesda)">
        <title>A chromosome-level genome assembly of Zasmidium syzygii isolated from banana leaves.</title>
        <authorList>
            <person name="van Westerhoven A.C."/>
            <person name="Mehrabi R."/>
            <person name="Talebi R."/>
            <person name="Steentjes M.B.F."/>
            <person name="Corcolon B."/>
            <person name="Chong P.A."/>
            <person name="Kema G.H.J."/>
            <person name="Seidl M.F."/>
        </authorList>
    </citation>
    <scope>NUCLEOTIDE SEQUENCE [LARGE SCALE GENOMIC DNA]</scope>
    <source>
        <strain evidence="3 4">P124</strain>
    </source>
</reference>
<dbReference type="InterPro" id="IPR029068">
    <property type="entry name" value="Glyas_Bleomycin-R_OHBP_Dase"/>
</dbReference>
<dbReference type="PROSITE" id="PS51819">
    <property type="entry name" value="VOC"/>
    <property type="match status" value="1"/>
</dbReference>
<evidence type="ECO:0000259" key="2">
    <source>
        <dbReference type="PROSITE" id="PS51819"/>
    </source>
</evidence>
<accession>A0ABR0EJA4</accession>
<feature type="domain" description="VOC" evidence="2">
    <location>
        <begin position="18"/>
        <end position="135"/>
    </location>
</feature>
<dbReference type="Proteomes" id="UP001305779">
    <property type="component" value="Unassembled WGS sequence"/>
</dbReference>
<sequence>MPSATLDNPGKAVLSPYKLAHVVLRTNNFDAMRSFYKTFLGGHAIFENEMLSFQTYDEEDHRIGIMAIPGVGPKNPMSSGLEHISFCYRDLTGLATSYLQRKANGIEPFWCVNHGPSTSVYYKDPDGNVLETEVENFESVEQSIAFVGSEAYQINPIGVDFDMEELIVKLKKGDDETGLKKRPASGPRGPESVPQ</sequence>
<dbReference type="InterPro" id="IPR037523">
    <property type="entry name" value="VOC_core"/>
</dbReference>
<dbReference type="EMBL" id="JAXOVC010000005">
    <property type="protein sequence ID" value="KAK4501240.1"/>
    <property type="molecule type" value="Genomic_DNA"/>
</dbReference>
<proteinExistence type="predicted"/>
<evidence type="ECO:0000313" key="4">
    <source>
        <dbReference type="Proteomes" id="UP001305779"/>
    </source>
</evidence>
<feature type="region of interest" description="Disordered" evidence="1">
    <location>
        <begin position="176"/>
        <end position="195"/>
    </location>
</feature>
<name>A0ABR0EJA4_ZASCE</name>